<dbReference type="PROSITE" id="PS51518">
    <property type="entry name" value="SGF29_C"/>
    <property type="match status" value="1"/>
</dbReference>
<organism evidence="7 9">
    <name type="scientific">Nicrophorus vespilloides</name>
    <name type="common">Boreal carrion beetle</name>
    <dbReference type="NCBI Taxonomy" id="110193"/>
    <lineage>
        <taxon>Eukaryota</taxon>
        <taxon>Metazoa</taxon>
        <taxon>Ecdysozoa</taxon>
        <taxon>Arthropoda</taxon>
        <taxon>Hexapoda</taxon>
        <taxon>Insecta</taxon>
        <taxon>Pterygota</taxon>
        <taxon>Neoptera</taxon>
        <taxon>Endopterygota</taxon>
        <taxon>Coleoptera</taxon>
        <taxon>Polyphaga</taxon>
        <taxon>Staphyliniformia</taxon>
        <taxon>Silphidae</taxon>
        <taxon>Nicrophorinae</taxon>
        <taxon>Nicrophorus</taxon>
    </lineage>
</organism>
<evidence type="ECO:0000256" key="5">
    <source>
        <dbReference type="SAM" id="Coils"/>
    </source>
</evidence>
<accession>A0ABM1M946</accession>
<evidence type="ECO:0000313" key="8">
    <source>
        <dbReference type="RefSeq" id="XP_017771095.1"/>
    </source>
</evidence>
<name>A0ABM1M946_NICVS</name>
<keyword evidence="5" id="KW-0175">Coiled coil</keyword>
<evidence type="ECO:0000313" key="9">
    <source>
        <dbReference type="RefSeq" id="XP_017771096.1"/>
    </source>
</evidence>
<dbReference type="PANTHER" id="PTHR21539:SF0">
    <property type="entry name" value="SAGA-ASSOCIATED FACTOR 29"/>
    <property type="match status" value="1"/>
</dbReference>
<dbReference type="InterPro" id="IPR047287">
    <property type="entry name" value="Tudor_SGF29_rpt2"/>
</dbReference>
<evidence type="ECO:0000259" key="6">
    <source>
        <dbReference type="PROSITE" id="PS51518"/>
    </source>
</evidence>
<dbReference type="Gene3D" id="2.30.30.140">
    <property type="match status" value="2"/>
</dbReference>
<dbReference type="RefSeq" id="XP_017771095.1">
    <property type="nucleotide sequence ID" value="XM_017915606.1"/>
</dbReference>
<dbReference type="InterPro" id="IPR010750">
    <property type="entry name" value="SGF29_tudor-like_dom"/>
</dbReference>
<feature type="coiled-coil region" evidence="5">
    <location>
        <begin position="64"/>
        <end position="91"/>
    </location>
</feature>
<evidence type="ECO:0000256" key="3">
    <source>
        <dbReference type="ARBA" id="ARBA00023163"/>
    </source>
</evidence>
<evidence type="ECO:0000256" key="2">
    <source>
        <dbReference type="ARBA" id="ARBA00023015"/>
    </source>
</evidence>
<gene>
    <name evidence="8 9" type="primary">LOC108558630</name>
</gene>
<sequence>MPFTPDTIAAEQVQERLKCLFDLVQGIEKKRNQCETGINSIYKHQTSSDEEKSSQYQTKLKTLYKAAINHAEQQEEMLREALNKITEIRNIKNERRIQARQTGNKESIRPGIWMKMLKNNAQTMPLFVGKIGEKPPPLCGATPAEAGYHAKVGDMVASWVEVAGDGVNLILAEVVTFNPSTNKYEVDDIIEERNQIKRHVVAKKFVIPLPLMRANPETDQEALFPQGTIVMALYPQTTCFYKAIINKCPATHVDEYEVLFEDTKYEEGYSPPYLVAQRYVISGQVKQQQAGISETHRNRKTISTIPHN</sequence>
<evidence type="ECO:0000313" key="7">
    <source>
        <dbReference type="Proteomes" id="UP000695000"/>
    </source>
</evidence>
<dbReference type="InterPro" id="IPR037802">
    <property type="entry name" value="SGF29"/>
</dbReference>
<feature type="domain" description="SGF29 C-terminal" evidence="6">
    <location>
        <begin position="146"/>
        <end position="289"/>
    </location>
</feature>
<keyword evidence="3" id="KW-0804">Transcription</keyword>
<proteinExistence type="predicted"/>
<evidence type="ECO:0000256" key="4">
    <source>
        <dbReference type="ARBA" id="ARBA00023242"/>
    </source>
</evidence>
<dbReference type="CDD" id="cd20393">
    <property type="entry name" value="Tudor_SGF29_rpt1"/>
    <property type="match status" value="1"/>
</dbReference>
<dbReference type="GeneID" id="108558630"/>
<evidence type="ECO:0000256" key="1">
    <source>
        <dbReference type="ARBA" id="ARBA00004123"/>
    </source>
</evidence>
<protein>
    <submittedName>
        <fullName evidence="8 9">SAGA-associated factor 29 isoform X1</fullName>
    </submittedName>
</protein>
<keyword evidence="2" id="KW-0805">Transcription regulation</keyword>
<keyword evidence="4" id="KW-0539">Nucleus</keyword>
<dbReference type="PANTHER" id="PTHR21539">
    <property type="entry name" value="SAGA-ASSOCIATED FACTOR 29"/>
    <property type="match status" value="1"/>
</dbReference>
<dbReference type="RefSeq" id="XP_017771096.1">
    <property type="nucleotide sequence ID" value="XM_017915607.1"/>
</dbReference>
<dbReference type="Proteomes" id="UP000695000">
    <property type="component" value="Unplaced"/>
</dbReference>
<dbReference type="CDD" id="cd20394">
    <property type="entry name" value="Tudor_SGF29_rpt2"/>
    <property type="match status" value="1"/>
</dbReference>
<dbReference type="InterPro" id="IPR047288">
    <property type="entry name" value="Tudor_SGF29_rpt1"/>
</dbReference>
<comment type="subcellular location">
    <subcellularLocation>
        <location evidence="1">Nucleus</location>
    </subcellularLocation>
</comment>
<dbReference type="Pfam" id="PF07039">
    <property type="entry name" value="SGF29_Tudor"/>
    <property type="match status" value="1"/>
</dbReference>
<keyword evidence="7" id="KW-1185">Reference proteome</keyword>
<reference evidence="8 9" key="1">
    <citation type="submission" date="2025-05" db="UniProtKB">
        <authorList>
            <consortium name="RefSeq"/>
        </authorList>
    </citation>
    <scope>IDENTIFICATION</scope>
    <source>
        <tissue evidence="8 9">Whole Larva</tissue>
    </source>
</reference>